<protein>
    <recommendedName>
        <fullName evidence="7">Outer dynein arm-docking complex subunit 4</fullName>
    </recommendedName>
    <alternativeName>
        <fullName evidence="8">Tetratricopeptide repeat protein 25</fullName>
    </alternativeName>
</protein>
<evidence type="ECO:0000256" key="10">
    <source>
        <dbReference type="SAM" id="Coils"/>
    </source>
</evidence>
<keyword evidence="6" id="KW-0966">Cell projection</keyword>
<dbReference type="FunFam" id="1.25.40.10:FF:000189">
    <property type="entry name" value="Tetratricopeptide repeat domain 25"/>
    <property type="match status" value="1"/>
</dbReference>
<reference evidence="11" key="3">
    <citation type="submission" date="2025-09" db="UniProtKB">
        <authorList>
            <consortium name="Ensembl"/>
        </authorList>
    </citation>
    <scope>IDENTIFICATION</scope>
</reference>
<dbReference type="Gene3D" id="1.25.40.10">
    <property type="entry name" value="Tetratricopeptide repeat domain"/>
    <property type="match status" value="2"/>
</dbReference>
<dbReference type="GO" id="GO:0061371">
    <property type="term" value="P:determination of heart left/right asymmetry"/>
    <property type="evidence" value="ECO:0007669"/>
    <property type="project" value="Ensembl"/>
</dbReference>
<name>A0A3Q1H2G2_ANATE</name>
<dbReference type="PANTHER" id="PTHR23040">
    <property type="match status" value="1"/>
</dbReference>
<evidence type="ECO:0000256" key="5">
    <source>
        <dbReference type="ARBA" id="ARBA00023212"/>
    </source>
</evidence>
<dbReference type="InParanoid" id="A0A3Q1H2G2"/>
<feature type="coiled-coil region" evidence="10">
    <location>
        <begin position="474"/>
        <end position="508"/>
    </location>
</feature>
<dbReference type="SMART" id="SM00028">
    <property type="entry name" value="TPR"/>
    <property type="match status" value="7"/>
</dbReference>
<keyword evidence="3" id="KW-0677">Repeat</keyword>
<evidence type="ECO:0000256" key="6">
    <source>
        <dbReference type="ARBA" id="ARBA00023273"/>
    </source>
</evidence>
<dbReference type="GeneTree" id="ENSGT00390000007911"/>
<evidence type="ECO:0000256" key="7">
    <source>
        <dbReference type="ARBA" id="ARBA00034139"/>
    </source>
</evidence>
<dbReference type="Ensembl" id="ENSATET00000002442.2">
    <property type="protein sequence ID" value="ENSATEP00000002417.2"/>
    <property type="gene ID" value="ENSATEG00000001573.3"/>
</dbReference>
<keyword evidence="12" id="KW-1185">Reference proteome</keyword>
<dbReference type="InterPro" id="IPR019734">
    <property type="entry name" value="TPR_rpt"/>
</dbReference>
<comment type="subcellular location">
    <subcellularLocation>
        <location evidence="1">Cytoplasm</location>
        <location evidence="1">Cytoskeleton</location>
        <location evidence="1">Cilium axoneme</location>
    </subcellularLocation>
</comment>
<sequence>YTHTIQLKHTKKMATEKTPKGIFSTLMADGYWLYLKGEYKKAIDSFTTALTLKPGDKSGLVGRSRCYLKMGEPENALKDAEASLKEDKSFFEGLYQKAEALYYMGEFEFALVFYHRGKKLRPQVQEFRLGIQKAQEAIENSVGSPTSVKLEIKGDLSFLQKDEERAPPITAIQHLTKERKQKPPKIPKSEKTTKQLLGEFYSDKKYLENLLKDEDLVKGKMKGGEKLQDVIQNSLTYLDTCTEFWNQEKPLCARDKERKLMPQTRSKSHHTAPPDPAQFLLKALKDINAELTSGNAKCSLKKAEEVMKMVQGWSDKDISNKKEIIGNLHSCIGNALIDLGNMDKALEHHQKDLELAKHKLPEAMSRALDNIGRVYAQLGQFLQAIEFWEKKVPLLRGGLEKTWLFHELGWCYLELNRHKESRDYGLRSLAAAEEIADEKWLINTNVLVAQSEFKLGNFESCVSHFERALTHARVQEDNSAMNAIQKALDEAKQQLQMISDQRNDIKDVDLKLAVHIIVLKFIHSFILKRFVT</sequence>
<dbReference type="FunFam" id="1.25.40.10:FF:000795">
    <property type="entry name" value="Tetratricopeptide repeat protein 25"/>
    <property type="match status" value="1"/>
</dbReference>
<dbReference type="Proteomes" id="UP000265040">
    <property type="component" value="Chromosome 8"/>
</dbReference>
<organism evidence="11 12">
    <name type="scientific">Anabas testudineus</name>
    <name type="common">Climbing perch</name>
    <name type="synonym">Anthias testudineus</name>
    <dbReference type="NCBI Taxonomy" id="64144"/>
    <lineage>
        <taxon>Eukaryota</taxon>
        <taxon>Metazoa</taxon>
        <taxon>Chordata</taxon>
        <taxon>Craniata</taxon>
        <taxon>Vertebrata</taxon>
        <taxon>Euteleostomi</taxon>
        <taxon>Actinopterygii</taxon>
        <taxon>Neopterygii</taxon>
        <taxon>Teleostei</taxon>
        <taxon>Neoteleostei</taxon>
        <taxon>Acanthomorphata</taxon>
        <taxon>Anabantaria</taxon>
        <taxon>Anabantiformes</taxon>
        <taxon>Anabantoidei</taxon>
        <taxon>Anabantidae</taxon>
        <taxon>Anabas</taxon>
    </lineage>
</organism>
<evidence type="ECO:0000256" key="8">
    <source>
        <dbReference type="ARBA" id="ARBA00034143"/>
    </source>
</evidence>
<feature type="repeat" description="TPR" evidence="9">
    <location>
        <begin position="23"/>
        <end position="56"/>
    </location>
</feature>
<evidence type="ECO:0000313" key="11">
    <source>
        <dbReference type="Ensembl" id="ENSATEP00000002417.2"/>
    </source>
</evidence>
<dbReference type="PANTHER" id="PTHR23040:SF1">
    <property type="entry name" value="OUTER DYNEIN ARM-DOCKING COMPLEX SUBUNIT 4"/>
    <property type="match status" value="1"/>
</dbReference>
<keyword evidence="10" id="KW-0175">Coiled coil</keyword>
<dbReference type="FunCoup" id="A0A3Q1H2G2">
    <property type="interactions" value="297"/>
</dbReference>
<keyword evidence="5" id="KW-0206">Cytoskeleton</keyword>
<evidence type="ECO:0000256" key="3">
    <source>
        <dbReference type="ARBA" id="ARBA00022737"/>
    </source>
</evidence>
<dbReference type="AlphaFoldDB" id="A0A3Q1H2G2"/>
<keyword evidence="4 9" id="KW-0802">TPR repeat</keyword>
<evidence type="ECO:0000256" key="2">
    <source>
        <dbReference type="ARBA" id="ARBA00022490"/>
    </source>
</evidence>
<keyword evidence="2" id="KW-0963">Cytoplasm</keyword>
<dbReference type="STRING" id="64144.ENSATEP00000002417"/>
<dbReference type="PROSITE" id="PS50005">
    <property type="entry name" value="TPR"/>
    <property type="match status" value="1"/>
</dbReference>
<dbReference type="GO" id="GO:0060271">
    <property type="term" value="P:cilium assembly"/>
    <property type="evidence" value="ECO:0007669"/>
    <property type="project" value="Ensembl"/>
</dbReference>
<dbReference type="SUPFAM" id="SSF48452">
    <property type="entry name" value="TPR-like"/>
    <property type="match status" value="2"/>
</dbReference>
<dbReference type="InterPro" id="IPR011990">
    <property type="entry name" value="TPR-like_helical_dom_sf"/>
</dbReference>
<evidence type="ECO:0000256" key="1">
    <source>
        <dbReference type="ARBA" id="ARBA00004430"/>
    </source>
</evidence>
<dbReference type="InterPro" id="IPR040111">
    <property type="entry name" value="ODAD4"/>
</dbReference>
<dbReference type="GO" id="GO:0032474">
    <property type="term" value="P:otolith morphogenesis"/>
    <property type="evidence" value="ECO:0007669"/>
    <property type="project" value="Ensembl"/>
</dbReference>
<evidence type="ECO:0000256" key="9">
    <source>
        <dbReference type="PROSITE-ProRule" id="PRU00339"/>
    </source>
</evidence>
<dbReference type="GO" id="GO:0005930">
    <property type="term" value="C:axoneme"/>
    <property type="evidence" value="ECO:0007669"/>
    <property type="project" value="UniProtKB-SubCell"/>
</dbReference>
<dbReference type="OrthoDB" id="10268002at2759"/>
<evidence type="ECO:0000313" key="12">
    <source>
        <dbReference type="Proteomes" id="UP000265040"/>
    </source>
</evidence>
<dbReference type="Pfam" id="PF13424">
    <property type="entry name" value="TPR_12"/>
    <property type="match status" value="1"/>
</dbReference>
<proteinExistence type="predicted"/>
<reference evidence="11" key="1">
    <citation type="submission" date="2021-04" db="EMBL/GenBank/DDBJ databases">
        <authorList>
            <consortium name="Wellcome Sanger Institute Data Sharing"/>
        </authorList>
    </citation>
    <scope>NUCLEOTIDE SEQUENCE [LARGE SCALE GENOMIC DNA]</scope>
</reference>
<accession>A0A3Q1H2G2</accession>
<reference evidence="11" key="2">
    <citation type="submission" date="2025-08" db="UniProtKB">
        <authorList>
            <consortium name="Ensembl"/>
        </authorList>
    </citation>
    <scope>IDENTIFICATION</scope>
</reference>
<evidence type="ECO:0000256" key="4">
    <source>
        <dbReference type="ARBA" id="ARBA00022803"/>
    </source>
</evidence>